<dbReference type="GO" id="GO:0005829">
    <property type="term" value="C:cytosol"/>
    <property type="evidence" value="ECO:0007669"/>
    <property type="project" value="TreeGrafter"/>
</dbReference>
<dbReference type="GO" id="GO:0003825">
    <property type="term" value="F:alpha,alpha-trehalose-phosphate synthase (UDP-forming) activity"/>
    <property type="evidence" value="ECO:0007669"/>
    <property type="project" value="TreeGrafter"/>
</dbReference>
<proteinExistence type="inferred from homology"/>
<dbReference type="SUPFAM" id="SSF56784">
    <property type="entry name" value="HAD-like"/>
    <property type="match status" value="1"/>
</dbReference>
<dbReference type="Gene3D" id="3.40.50.1000">
    <property type="entry name" value="HAD superfamily/HAD-like"/>
    <property type="match status" value="1"/>
</dbReference>
<comment type="similarity">
    <text evidence="1">In the N-terminal section; belongs to the glycosyltransferase 20 family.</text>
</comment>
<dbReference type="Pfam" id="PF00982">
    <property type="entry name" value="Glyco_transf_20"/>
    <property type="match status" value="1"/>
</dbReference>
<dbReference type="PANTHER" id="PTHR10788">
    <property type="entry name" value="TREHALOSE-6-PHOSPHATE SYNTHASE"/>
    <property type="match status" value="1"/>
</dbReference>
<dbReference type="NCBIfam" id="TIGR00685">
    <property type="entry name" value="T6PP"/>
    <property type="match status" value="1"/>
</dbReference>
<dbReference type="Gene3D" id="3.30.70.1020">
    <property type="entry name" value="Trehalose-6-phosphate phosphatase related protein, domain 2"/>
    <property type="match status" value="1"/>
</dbReference>
<sequence>MKIIVAMDELPICASRMGIEETIRKRISSLLKKISHPDKASKIQIEFSEDNEEKLRLFAKPHFMVPDMLDDGEMFFVGTPGFYSSEAFDDEDCKRIEESMRHYRCYPVFQTKGEYSRMIERILRKNTYEFVQKDLNHASMFERYKVYVTEYCKKIMEIYEEGDVVWVIDHSLLLLPGMLGSVPTGMSFCAPFSLLFKCIPFWEELFSSILCCKYIEFSENLSEGSFNMLVSQKKGFVAGNPEYKDVRVPLTCVGRRGIDRDAILKVSSEVERFKGFEGKKVILVPFDSQTHLLGIEAYLSRYEKEIMILFLITKALNRDFDEQTEVMRLREYLEMNYNIPSRVFIPANDAEFVSVLKSCDLCHCSEITDVCSLLGIPIVQSNPYDFFEVADEINEKLEQAGKSTEENSEEMVGKMEWKRRFMTNFLNASGIEYDVDLEPKEPKVRTSLSMKQKENGKENAKKKSSTKKREDRKKEAIQIDLDSKEDENAARMVDDFKKSKTRTLIMDYDGTLTDIAVHPSMAAPTQEIKDLLVRLNKVCRVIISTGRSVEDSDKFFPREIEVFAEHGACRRVNGEWKEGVAFPQKDLAWRVAEFFHLRTPGSELEKKRTGYAFHFRNASPLVGVKQAKALFELLMRICRDNVKEGNHIVEVRSSKKSCVMKEVGEGFILCAGDDVADEEAFDLCNGYTIKVGQQDTSAAYRVKDPKSFRVLLSKFLE</sequence>
<dbReference type="AlphaFoldDB" id="F8V7J3"/>
<dbReference type="CDD" id="cd01627">
    <property type="entry name" value="HAD_TPP"/>
    <property type="match status" value="1"/>
</dbReference>
<dbReference type="InterPro" id="IPR036412">
    <property type="entry name" value="HAD-like_sf"/>
</dbReference>
<dbReference type="GO" id="GO:0004805">
    <property type="term" value="F:trehalose-phosphatase activity"/>
    <property type="evidence" value="ECO:0007669"/>
    <property type="project" value="TreeGrafter"/>
</dbReference>
<evidence type="ECO:0000256" key="2">
    <source>
        <dbReference type="SAM" id="MobiDB-lite"/>
    </source>
</evidence>
<dbReference type="Pfam" id="PF02358">
    <property type="entry name" value="Trehalose_PPase"/>
    <property type="match status" value="1"/>
</dbReference>
<gene>
    <name evidence="3" type="ORF">95175316</name>
</gene>
<dbReference type="SUPFAM" id="SSF53756">
    <property type="entry name" value="UDP-Glycosyltransferase/glycogen phosphorylase"/>
    <property type="match status" value="1"/>
</dbReference>
<dbReference type="VEuPathDB" id="MicrosporidiaDB:EROM_010660"/>
<reference evidence="3" key="1">
    <citation type="submission" date="2011-05" db="EMBL/GenBank/DDBJ databases">
        <title>Acquisition of an animal gene by microsporidian intracellular parasites.</title>
        <authorList>
            <person name="Selman M."/>
            <person name="Pombert J.-F."/>
            <person name="Solter L."/>
            <person name="Farinelli L."/>
            <person name="Weiss L."/>
            <person name="Keeling P."/>
            <person name="Corradi N."/>
        </authorList>
    </citation>
    <scope>NUCLEOTIDE SEQUENCE</scope>
</reference>
<name>F8V7J3_9MICR</name>
<protein>
    <submittedName>
        <fullName evidence="3">Trehalose-6-phosphate synthase</fullName>
    </submittedName>
</protein>
<accession>F8V7J3</accession>
<dbReference type="GO" id="GO:0005992">
    <property type="term" value="P:trehalose biosynthetic process"/>
    <property type="evidence" value="ECO:0007669"/>
    <property type="project" value="InterPro"/>
</dbReference>
<dbReference type="InterPro" id="IPR023214">
    <property type="entry name" value="HAD_sf"/>
</dbReference>
<feature type="compositionally biased region" description="Basic and acidic residues" evidence="2">
    <location>
        <begin position="451"/>
        <end position="477"/>
    </location>
</feature>
<dbReference type="InterPro" id="IPR001830">
    <property type="entry name" value="Glyco_trans_20"/>
</dbReference>
<evidence type="ECO:0000313" key="3">
    <source>
        <dbReference type="EMBL" id="AEI69255.1"/>
    </source>
</evidence>
<dbReference type="EMBL" id="JN039395">
    <property type="protein sequence ID" value="AEI69255.1"/>
    <property type="molecule type" value="Genomic_DNA"/>
</dbReference>
<dbReference type="PANTHER" id="PTHR10788:SF106">
    <property type="entry name" value="BCDNA.GH08860"/>
    <property type="match status" value="1"/>
</dbReference>
<organism evidence="3">
    <name type="scientific">Encephalitozoon romaleae</name>
    <dbReference type="NCBI Taxonomy" id="571949"/>
    <lineage>
        <taxon>Eukaryota</taxon>
        <taxon>Fungi</taxon>
        <taxon>Fungi incertae sedis</taxon>
        <taxon>Microsporidia</taxon>
        <taxon>Unikaryonidae</taxon>
        <taxon>Encephalitozoon</taxon>
    </lineage>
</organism>
<feature type="region of interest" description="Disordered" evidence="2">
    <location>
        <begin position="444"/>
        <end position="477"/>
    </location>
</feature>
<feature type="non-terminal residue" evidence="3">
    <location>
        <position position="717"/>
    </location>
</feature>
<dbReference type="InterPro" id="IPR003337">
    <property type="entry name" value="Trehalose_PPase"/>
</dbReference>
<dbReference type="Gene3D" id="3.40.50.2000">
    <property type="entry name" value="Glycogen Phosphorylase B"/>
    <property type="match status" value="1"/>
</dbReference>
<evidence type="ECO:0000256" key="1">
    <source>
        <dbReference type="ARBA" id="ARBA00005409"/>
    </source>
</evidence>